<dbReference type="SMART" id="SM00100">
    <property type="entry name" value="cNMP"/>
    <property type="match status" value="1"/>
</dbReference>
<evidence type="ECO:0000259" key="2">
    <source>
        <dbReference type="SMART" id="SM00100"/>
    </source>
</evidence>
<protein>
    <submittedName>
        <fullName evidence="3">CRP-like cAMP-binding protein</fullName>
    </submittedName>
</protein>
<dbReference type="InterPro" id="IPR000595">
    <property type="entry name" value="cNMP-bd_dom"/>
</dbReference>
<feature type="domain" description="Cyclic nucleotide-binding" evidence="2">
    <location>
        <begin position="12"/>
        <end position="130"/>
    </location>
</feature>
<evidence type="ECO:0000313" key="3">
    <source>
        <dbReference type="EMBL" id="PPK79695.1"/>
    </source>
</evidence>
<name>A0A2S6HQ50_9FIRM</name>
<proteinExistence type="predicted"/>
<gene>
    <name evidence="3" type="ORF">BXY41_109174</name>
</gene>
<sequence>MERKLSLPQYLEEKGIPSDLIQTIESVFTLRSYKKGCNILSMGENTKVLCLLLQGIVRGVYIDEEGMEVTKCFSKEGEWCCFYNILSDSPSEFWIETLEDCQVAEIAVEQLRDLMKQYQQFRNLFDELYKNAFILIDEKGVSFQRMHAKERYLHFVNKYADIEERVKQEYIASYIGITPSSLSRIKREL</sequence>
<keyword evidence="4" id="KW-1185">Reference proteome</keyword>
<dbReference type="Pfam" id="PF00027">
    <property type="entry name" value="cNMP_binding"/>
    <property type="match status" value="1"/>
</dbReference>
<dbReference type="InterPro" id="IPR018490">
    <property type="entry name" value="cNMP-bd_dom_sf"/>
</dbReference>
<dbReference type="AlphaFoldDB" id="A0A2S6HQ50"/>
<evidence type="ECO:0000313" key="4">
    <source>
        <dbReference type="Proteomes" id="UP000237749"/>
    </source>
</evidence>
<dbReference type="Gene3D" id="2.60.120.10">
    <property type="entry name" value="Jelly Rolls"/>
    <property type="match status" value="1"/>
</dbReference>
<dbReference type="OrthoDB" id="680421at2"/>
<dbReference type="CDD" id="cd00038">
    <property type="entry name" value="CAP_ED"/>
    <property type="match status" value="1"/>
</dbReference>
<organism evidence="3 4">
    <name type="scientific">Lacrimispora xylanisolvens</name>
    <dbReference type="NCBI Taxonomy" id="384636"/>
    <lineage>
        <taxon>Bacteria</taxon>
        <taxon>Bacillati</taxon>
        <taxon>Bacillota</taxon>
        <taxon>Clostridia</taxon>
        <taxon>Lachnospirales</taxon>
        <taxon>Lachnospiraceae</taxon>
        <taxon>Lacrimispora</taxon>
    </lineage>
</organism>
<evidence type="ECO:0000256" key="1">
    <source>
        <dbReference type="SAM" id="Coils"/>
    </source>
</evidence>
<accession>A0A2S6HQ50</accession>
<dbReference type="SUPFAM" id="SSF51206">
    <property type="entry name" value="cAMP-binding domain-like"/>
    <property type="match status" value="1"/>
</dbReference>
<comment type="caution">
    <text evidence="3">The sequence shown here is derived from an EMBL/GenBank/DDBJ whole genome shotgun (WGS) entry which is preliminary data.</text>
</comment>
<reference evidence="3 4" key="1">
    <citation type="submission" date="2018-02" db="EMBL/GenBank/DDBJ databases">
        <title>Genomic Encyclopedia of Archaeal and Bacterial Type Strains, Phase II (KMG-II): from individual species to whole genera.</title>
        <authorList>
            <person name="Goeker M."/>
        </authorList>
    </citation>
    <scope>NUCLEOTIDE SEQUENCE [LARGE SCALE GENOMIC DNA]</scope>
    <source>
        <strain evidence="3 4">DSM 3808</strain>
    </source>
</reference>
<dbReference type="RefSeq" id="WP_104438109.1">
    <property type="nucleotide sequence ID" value="NZ_PTJA01000009.1"/>
</dbReference>
<keyword evidence="1" id="KW-0175">Coiled coil</keyword>
<dbReference type="Proteomes" id="UP000237749">
    <property type="component" value="Unassembled WGS sequence"/>
</dbReference>
<dbReference type="InterPro" id="IPR014710">
    <property type="entry name" value="RmlC-like_jellyroll"/>
</dbReference>
<dbReference type="EMBL" id="PTJA01000009">
    <property type="protein sequence ID" value="PPK79695.1"/>
    <property type="molecule type" value="Genomic_DNA"/>
</dbReference>
<feature type="coiled-coil region" evidence="1">
    <location>
        <begin position="104"/>
        <end position="131"/>
    </location>
</feature>